<evidence type="ECO:0000256" key="3">
    <source>
        <dbReference type="ARBA" id="ARBA00022679"/>
    </source>
</evidence>
<dbReference type="SUPFAM" id="SSF53335">
    <property type="entry name" value="S-adenosyl-L-methionine-dependent methyltransferases"/>
    <property type="match status" value="1"/>
</dbReference>
<reference evidence="8" key="2">
    <citation type="submission" date="2020-09" db="EMBL/GenBank/DDBJ databases">
        <authorList>
            <person name="Sun Q."/>
            <person name="Zhou Y."/>
        </authorList>
    </citation>
    <scope>NUCLEOTIDE SEQUENCE</scope>
    <source>
        <strain evidence="8">CGMCC 1.15330</strain>
    </source>
</reference>
<feature type="binding site" evidence="6">
    <location>
        <position position="124"/>
    </location>
    <ligand>
        <name>S-adenosyl-L-methionine</name>
        <dbReference type="ChEBI" id="CHEBI:59789"/>
    </ligand>
</feature>
<accession>A0A916TFD7</accession>
<dbReference type="InterPro" id="IPR022642">
    <property type="entry name" value="CheR_C"/>
</dbReference>
<dbReference type="Gene3D" id="1.10.155.10">
    <property type="entry name" value="Chemotaxis receptor methyltransferase CheR, N-terminal domain"/>
    <property type="match status" value="1"/>
</dbReference>
<dbReference type="GO" id="GO:0008983">
    <property type="term" value="F:protein-glutamate O-methyltransferase activity"/>
    <property type="evidence" value="ECO:0007669"/>
    <property type="project" value="UniProtKB-EC"/>
</dbReference>
<dbReference type="PANTHER" id="PTHR24422:SF19">
    <property type="entry name" value="CHEMOTAXIS PROTEIN METHYLTRANSFERASE"/>
    <property type="match status" value="1"/>
</dbReference>
<keyword evidence="2 5" id="KW-0489">Methyltransferase</keyword>
<evidence type="ECO:0000256" key="4">
    <source>
        <dbReference type="ARBA" id="ARBA00022691"/>
    </source>
</evidence>
<dbReference type="InterPro" id="IPR026024">
    <property type="entry name" value="Chemotaxis_MeTrfase_CheR"/>
</dbReference>
<dbReference type="GO" id="GO:0032259">
    <property type="term" value="P:methylation"/>
    <property type="evidence" value="ECO:0007669"/>
    <property type="project" value="UniProtKB-KW"/>
</dbReference>
<feature type="binding site" evidence="6">
    <location>
        <begin position="224"/>
        <end position="225"/>
    </location>
    <ligand>
        <name>S-adenosyl-L-methionine</name>
        <dbReference type="ChEBI" id="CHEBI:59789"/>
    </ligand>
</feature>
<dbReference type="InterPro" id="IPR036804">
    <property type="entry name" value="CheR_N_sf"/>
</dbReference>
<reference evidence="8" key="1">
    <citation type="journal article" date="2014" name="Int. J. Syst. Evol. Microbiol.">
        <title>Complete genome sequence of Corynebacterium casei LMG S-19264T (=DSM 44701T), isolated from a smear-ripened cheese.</title>
        <authorList>
            <consortium name="US DOE Joint Genome Institute (JGI-PGF)"/>
            <person name="Walter F."/>
            <person name="Albersmeier A."/>
            <person name="Kalinowski J."/>
            <person name="Ruckert C."/>
        </authorList>
    </citation>
    <scope>NUCLEOTIDE SEQUENCE</scope>
    <source>
        <strain evidence="8">CGMCC 1.15330</strain>
    </source>
</reference>
<dbReference type="InterPro" id="IPR050903">
    <property type="entry name" value="Bact_Chemotaxis_MeTrfase"/>
</dbReference>
<name>A0A916TFD7_9SPHN</name>
<evidence type="ECO:0000256" key="2">
    <source>
        <dbReference type="ARBA" id="ARBA00022603"/>
    </source>
</evidence>
<dbReference type="Pfam" id="PF01739">
    <property type="entry name" value="CheR"/>
    <property type="match status" value="1"/>
</dbReference>
<dbReference type="PIRSF" id="PIRSF000410">
    <property type="entry name" value="CheR"/>
    <property type="match status" value="1"/>
</dbReference>
<dbReference type="InterPro" id="IPR000780">
    <property type="entry name" value="CheR_MeTrfase"/>
</dbReference>
<organism evidence="8 9">
    <name type="scientific">Sphingomonas metalli</name>
    <dbReference type="NCBI Taxonomy" id="1779358"/>
    <lineage>
        <taxon>Bacteria</taxon>
        <taxon>Pseudomonadati</taxon>
        <taxon>Pseudomonadota</taxon>
        <taxon>Alphaproteobacteria</taxon>
        <taxon>Sphingomonadales</taxon>
        <taxon>Sphingomonadaceae</taxon>
        <taxon>Sphingomonas</taxon>
    </lineage>
</organism>
<dbReference type="Gene3D" id="3.40.50.150">
    <property type="entry name" value="Vaccinia Virus protein VP39"/>
    <property type="match status" value="1"/>
</dbReference>
<gene>
    <name evidence="8" type="ORF">GCM10011380_32420</name>
</gene>
<evidence type="ECO:0000259" key="7">
    <source>
        <dbReference type="PROSITE" id="PS50123"/>
    </source>
</evidence>
<dbReference type="InterPro" id="IPR029063">
    <property type="entry name" value="SAM-dependent_MTases_sf"/>
</dbReference>
<dbReference type="PROSITE" id="PS50123">
    <property type="entry name" value="CHER"/>
    <property type="match status" value="1"/>
</dbReference>
<dbReference type="Proteomes" id="UP000623067">
    <property type="component" value="Unassembled WGS sequence"/>
</dbReference>
<proteinExistence type="predicted"/>
<dbReference type="Pfam" id="PF03705">
    <property type="entry name" value="CheR_N"/>
    <property type="match status" value="1"/>
</dbReference>
<feature type="binding site" evidence="6">
    <location>
        <begin position="207"/>
        <end position="208"/>
    </location>
    <ligand>
        <name>S-adenosyl-L-methionine</name>
        <dbReference type="ChEBI" id="CHEBI:59789"/>
    </ligand>
</feature>
<evidence type="ECO:0000256" key="6">
    <source>
        <dbReference type="PIRSR" id="PIRSR000410-1"/>
    </source>
</evidence>
<dbReference type="PRINTS" id="PR00996">
    <property type="entry name" value="CHERMTFRASE"/>
</dbReference>
<evidence type="ECO:0000256" key="1">
    <source>
        <dbReference type="ARBA" id="ARBA00001541"/>
    </source>
</evidence>
<comment type="caution">
    <text evidence="8">The sequence shown here is derived from an EMBL/GenBank/DDBJ whole genome shotgun (WGS) entry which is preliminary data.</text>
</comment>
<dbReference type="SMART" id="SM00138">
    <property type="entry name" value="MeTrc"/>
    <property type="match status" value="1"/>
</dbReference>
<comment type="catalytic activity">
    <reaction evidence="1 5">
        <text>L-glutamyl-[protein] + S-adenosyl-L-methionine = [protein]-L-glutamate 5-O-methyl ester + S-adenosyl-L-homocysteine</text>
        <dbReference type="Rhea" id="RHEA:24452"/>
        <dbReference type="Rhea" id="RHEA-COMP:10208"/>
        <dbReference type="Rhea" id="RHEA-COMP:10311"/>
        <dbReference type="ChEBI" id="CHEBI:29973"/>
        <dbReference type="ChEBI" id="CHEBI:57856"/>
        <dbReference type="ChEBI" id="CHEBI:59789"/>
        <dbReference type="ChEBI" id="CHEBI:82795"/>
        <dbReference type="EC" id="2.1.1.80"/>
    </reaction>
</comment>
<comment type="function">
    <text evidence="5">Methylation of the membrane-bound methyl-accepting chemotaxis proteins (MCP) to form gamma-glutamyl methyl ester residues in MCP.</text>
</comment>
<dbReference type="SUPFAM" id="SSF47757">
    <property type="entry name" value="Chemotaxis receptor methyltransferase CheR, N-terminal domain"/>
    <property type="match status" value="1"/>
</dbReference>
<dbReference type="AlphaFoldDB" id="A0A916TFD7"/>
<keyword evidence="9" id="KW-1185">Reference proteome</keyword>
<evidence type="ECO:0000313" key="8">
    <source>
        <dbReference type="EMBL" id="GGB40466.1"/>
    </source>
</evidence>
<keyword evidence="4 5" id="KW-0949">S-adenosyl-L-methionine</keyword>
<feature type="binding site" evidence="6">
    <location>
        <position position="80"/>
    </location>
    <ligand>
        <name>S-adenosyl-L-methionine</name>
        <dbReference type="ChEBI" id="CHEBI:59789"/>
    </ligand>
</feature>
<evidence type="ECO:0000256" key="5">
    <source>
        <dbReference type="PIRNR" id="PIRNR000410"/>
    </source>
</evidence>
<keyword evidence="3 5" id="KW-0808">Transferase</keyword>
<dbReference type="InterPro" id="IPR022641">
    <property type="entry name" value="CheR_N"/>
</dbReference>
<protein>
    <recommendedName>
        <fullName evidence="5">Chemotaxis protein methyltransferase</fullName>
        <ecNumber evidence="5">2.1.1.80</ecNumber>
    </recommendedName>
</protein>
<feature type="binding site" evidence="6">
    <location>
        <position position="154"/>
    </location>
    <ligand>
        <name>S-adenosyl-L-methionine</name>
        <dbReference type="ChEBI" id="CHEBI:59789"/>
    </ligand>
</feature>
<dbReference type="EMBL" id="BMIH01000005">
    <property type="protein sequence ID" value="GGB40466.1"/>
    <property type="molecule type" value="Genomic_DNA"/>
</dbReference>
<feature type="binding site" evidence="6">
    <location>
        <position position="86"/>
    </location>
    <ligand>
        <name>S-adenosyl-L-methionine</name>
        <dbReference type="ChEBI" id="CHEBI:59789"/>
    </ligand>
</feature>
<feature type="domain" description="CheR-type methyltransferase" evidence="7">
    <location>
        <begin position="5"/>
        <end position="281"/>
    </location>
</feature>
<feature type="binding site" evidence="6">
    <location>
        <position position="82"/>
    </location>
    <ligand>
        <name>S-adenosyl-L-methionine</name>
        <dbReference type="ChEBI" id="CHEBI:59789"/>
    </ligand>
</feature>
<evidence type="ECO:0000313" key="9">
    <source>
        <dbReference type="Proteomes" id="UP000623067"/>
    </source>
</evidence>
<sequence>MTAMLATGPVEGSPRDLRSIAALVHAHAGIVLPDAKSTLVFSRLSGPFRRSGLPRFADYVARLETDEAARREAIEALTTNHTGLFREAHHFDHVAADLRPALMAKLRAGGRVRLWSAGSSSGEEVHSLAVTVLGGDPAEGRLIAGSDIALLATDINTKVLAVGEAGTYAAAGIDAIPAPLRIWTEAQGDELRFRAEVRRLIRFRQLNLLAAWPIRTGFDAIFCRNTMIYFDEPTKARLIARLCDQLLPGGYLYIGHSERVTGPATAMLEPIGQTIYRKRPA</sequence>
<dbReference type="EC" id="2.1.1.80" evidence="5"/>
<dbReference type="PANTHER" id="PTHR24422">
    <property type="entry name" value="CHEMOTAXIS PROTEIN METHYLTRANSFERASE"/>
    <property type="match status" value="1"/>
</dbReference>